<evidence type="ECO:0000313" key="2">
    <source>
        <dbReference type="EMBL" id="QCP53174.1"/>
    </source>
</evidence>
<organism evidence="2 3">
    <name type="scientific">Trinickia violacea</name>
    <dbReference type="NCBI Taxonomy" id="2571746"/>
    <lineage>
        <taxon>Bacteria</taxon>
        <taxon>Pseudomonadati</taxon>
        <taxon>Pseudomonadota</taxon>
        <taxon>Betaproteobacteria</taxon>
        <taxon>Burkholderiales</taxon>
        <taxon>Burkholderiaceae</taxon>
        <taxon>Trinickia</taxon>
    </lineage>
</organism>
<dbReference type="AlphaFoldDB" id="A0A4P8J0Q4"/>
<dbReference type="EMBL" id="CP040078">
    <property type="protein sequence ID" value="QCP53174.1"/>
    <property type="molecule type" value="Genomic_DNA"/>
</dbReference>
<gene>
    <name evidence="2" type="ORF">FAZ95_29310</name>
</gene>
<keyword evidence="1" id="KW-1133">Transmembrane helix</keyword>
<protein>
    <submittedName>
        <fullName evidence="2">Uncharacterized protein</fullName>
    </submittedName>
</protein>
<dbReference type="Proteomes" id="UP000298656">
    <property type="component" value="Chromosome 2"/>
</dbReference>
<keyword evidence="3" id="KW-1185">Reference proteome</keyword>
<keyword evidence="1" id="KW-0812">Transmembrane</keyword>
<feature type="transmembrane region" description="Helical" evidence="1">
    <location>
        <begin position="54"/>
        <end position="73"/>
    </location>
</feature>
<dbReference type="OrthoDB" id="8577941at2"/>
<name>A0A4P8J0Q4_9BURK</name>
<evidence type="ECO:0000313" key="3">
    <source>
        <dbReference type="Proteomes" id="UP000298656"/>
    </source>
</evidence>
<sequence>MPVDFLDLPAEEKLDARPPSPIVWGLLLVIAIAAGVALTFYLWPRNRPAHGWQFYGWMLVSPLVWALCFAARLHSYEMRLWRTQGHNSERTATIEHNTTYARRPLALLGYAYDTAMGCDKLAEQVIGGKSALVTRAVRNTMEVRAHSELPRDDFPSIADQLDSVVEGLLANLKPVLQGLPPTAVVEVWLDLRDDAVAEERDAVWELIRRALGARAKAVVVLGGDERVMALDTWLDDDTPAAVKYVLVIAVQLHTEVPAETGEAAVALLLGWPARVDQDRRTAIAMVHRPVVSPSDRARTLLDTALDWGATEPAAVERTWISGMTKLRQDPGLIPAPQATGKSAPVTTDLDSALGHTGAACGWLAIAVAAEQCRESGGIQLISTEATQQPCWLVVCSPSSTPETSL</sequence>
<evidence type="ECO:0000256" key="1">
    <source>
        <dbReference type="SAM" id="Phobius"/>
    </source>
</evidence>
<keyword evidence="1" id="KW-0472">Membrane</keyword>
<proteinExistence type="predicted"/>
<feature type="transmembrane region" description="Helical" evidence="1">
    <location>
        <begin position="21"/>
        <end position="42"/>
    </location>
</feature>
<reference evidence="2 3" key="1">
    <citation type="submission" date="2019-05" db="EMBL/GenBank/DDBJ databases">
        <title>Burkholderia sp. DHOD12, isolated from subtropical forest soil.</title>
        <authorList>
            <person name="Gao Z.-H."/>
            <person name="Qiu L.-H."/>
        </authorList>
    </citation>
    <scope>NUCLEOTIDE SEQUENCE [LARGE SCALE GENOMIC DNA]</scope>
    <source>
        <strain evidence="2 3">DHOD12</strain>
    </source>
</reference>
<dbReference type="RefSeq" id="WP_137335944.1">
    <property type="nucleotide sequence ID" value="NZ_CP040078.1"/>
</dbReference>
<dbReference type="KEGG" id="tvl:FAZ95_29310"/>
<accession>A0A4P8J0Q4</accession>